<evidence type="ECO:0000313" key="3">
    <source>
        <dbReference type="Proteomes" id="UP000028186"/>
    </source>
</evidence>
<keyword evidence="1" id="KW-1133">Transmembrane helix</keyword>
<feature type="transmembrane region" description="Helical" evidence="1">
    <location>
        <begin position="48"/>
        <end position="70"/>
    </location>
</feature>
<keyword evidence="1" id="KW-0472">Membrane</keyword>
<protein>
    <submittedName>
        <fullName evidence="2">Uncharacterized protein</fullName>
    </submittedName>
</protein>
<dbReference type="AlphaFoldDB" id="A0A068T9N4"/>
<dbReference type="RefSeq" id="WP_038544828.1">
    <property type="nucleotide sequence ID" value="NZ_HG938355.1"/>
</dbReference>
<gene>
    <name evidence="2" type="ORF">RG1141_CH28960</name>
</gene>
<evidence type="ECO:0000313" key="2">
    <source>
        <dbReference type="EMBL" id="CDN55232.1"/>
    </source>
</evidence>
<name>A0A068T9N4_NEOGA</name>
<dbReference type="HOGENOM" id="CLU_2410213_0_0_5"/>
<sequence length="92" mass="10169">MVLNWAIFLGGIGYLTYAVASAMAGQDIFLFGDGGLFLRYAEHSTLVRLYFGLIAICTLFAGIFVVGSLVPETEFGRMTRSLWAWLEKLPGR</sequence>
<proteinExistence type="predicted"/>
<dbReference type="KEGG" id="ngl:RG1141_CH28960"/>
<dbReference type="EMBL" id="HG938355">
    <property type="protein sequence ID" value="CDN55232.1"/>
    <property type="molecule type" value="Genomic_DNA"/>
</dbReference>
<reference evidence="3" key="1">
    <citation type="journal article" date="2014" name="BMC Genomics">
        <title>Genome sequencing of two Neorhizobium galegae strains reveals a noeT gene responsible for the unusual acetylation of the nodulation factors.</title>
        <authorList>
            <person name="Osterman J."/>
            <person name="Marsh J."/>
            <person name="Laine P.K."/>
            <person name="Zeng Z."/>
            <person name="Alatalo E."/>
            <person name="Sullivan J.T."/>
            <person name="Young J.P."/>
            <person name="Thomas-Oates J."/>
            <person name="Paulin L."/>
            <person name="Lindstrom K."/>
        </authorList>
    </citation>
    <scope>NUCLEOTIDE SEQUENCE [LARGE SCALE GENOMIC DNA]</scope>
    <source>
        <strain evidence="3">HAMBI 1141</strain>
    </source>
</reference>
<accession>A0A068T9N4</accession>
<keyword evidence="1" id="KW-0812">Transmembrane</keyword>
<evidence type="ECO:0000256" key="1">
    <source>
        <dbReference type="SAM" id="Phobius"/>
    </source>
</evidence>
<dbReference type="PATRIC" id="fig|1028801.3.peg.2949"/>
<dbReference type="Proteomes" id="UP000028186">
    <property type="component" value="Chromosome I"/>
</dbReference>
<organism evidence="2 3">
    <name type="scientific">Neorhizobium galegae bv. officinalis bv. officinalis str. HAMBI 1141</name>
    <dbReference type="NCBI Taxonomy" id="1028801"/>
    <lineage>
        <taxon>Bacteria</taxon>
        <taxon>Pseudomonadati</taxon>
        <taxon>Pseudomonadota</taxon>
        <taxon>Alphaproteobacteria</taxon>
        <taxon>Hyphomicrobiales</taxon>
        <taxon>Rhizobiaceae</taxon>
        <taxon>Rhizobium/Agrobacterium group</taxon>
        <taxon>Neorhizobium</taxon>
    </lineage>
</organism>